<name>A0A4P7CIC3_9PAST</name>
<dbReference type="EMBL" id="CP038145">
    <property type="protein sequence ID" value="QBQ63027.1"/>
    <property type="molecule type" value="Genomic_DNA"/>
</dbReference>
<dbReference type="Pfam" id="PF14131">
    <property type="entry name" value="DUF4298"/>
    <property type="match status" value="1"/>
</dbReference>
<proteinExistence type="predicted"/>
<organism evidence="1 2">
    <name type="scientific">Actinobacillus indolicus</name>
    <dbReference type="NCBI Taxonomy" id="51049"/>
    <lineage>
        <taxon>Bacteria</taxon>
        <taxon>Pseudomonadati</taxon>
        <taxon>Pseudomonadota</taxon>
        <taxon>Gammaproteobacteria</taxon>
        <taxon>Pasteurellales</taxon>
        <taxon>Pasteurellaceae</taxon>
        <taxon>Actinobacillus</taxon>
    </lineage>
</organism>
<dbReference type="InterPro" id="IPR025384">
    <property type="entry name" value="DUF4298"/>
</dbReference>
<dbReference type="RefSeq" id="WP_162855992.1">
    <property type="nucleotide sequence ID" value="NZ_CP038145.1"/>
</dbReference>
<gene>
    <name evidence="1" type="ORF">EXH44_01665</name>
</gene>
<reference evidence="1 2" key="1">
    <citation type="submission" date="2019-03" db="EMBL/GenBank/DDBJ databases">
        <authorList>
            <person name="Che Y."/>
            <person name="Zhou L."/>
        </authorList>
    </citation>
    <scope>NUCLEOTIDE SEQUENCE [LARGE SCALE GENOMIC DNA]</scope>
    <source>
        <strain evidence="1 2">AIFJ1607</strain>
    </source>
</reference>
<accession>A0A4P7CIC3</accession>
<keyword evidence="2" id="KW-1185">Reference proteome</keyword>
<dbReference type="Proteomes" id="UP000294444">
    <property type="component" value="Chromosome"/>
</dbReference>
<evidence type="ECO:0000313" key="1">
    <source>
        <dbReference type="EMBL" id="QBQ63027.1"/>
    </source>
</evidence>
<dbReference type="AlphaFoldDB" id="A0A4P7CIC3"/>
<dbReference type="KEGG" id="aio:EXH44_01665"/>
<evidence type="ECO:0000313" key="2">
    <source>
        <dbReference type="Proteomes" id="UP000294444"/>
    </source>
</evidence>
<protein>
    <submittedName>
        <fullName evidence="1">DUF4298 domain-containing protein</fullName>
    </submittedName>
</protein>
<sequence>MLSVERLTKISEMEQILNDANSLINKMEQIQQEWTAMFPKLKTLENYYAEEWQDDYNADERGEIPAEMVRGVLSEDAVYNLLIAHREIALEWIRLSVKSMETT</sequence>